<dbReference type="PANTHER" id="PTHR43358">
    <property type="entry name" value="ALPHA/BETA-HYDROLASE"/>
    <property type="match status" value="1"/>
</dbReference>
<dbReference type="Pfam" id="PF00561">
    <property type="entry name" value="Abhydrolase_1"/>
    <property type="match status" value="1"/>
</dbReference>
<keyword evidence="1" id="KW-0812">Transmembrane</keyword>
<evidence type="ECO:0000259" key="2">
    <source>
        <dbReference type="Pfam" id="PF00561"/>
    </source>
</evidence>
<keyword evidence="1" id="KW-1133">Transmembrane helix</keyword>
<protein>
    <recommendedName>
        <fullName evidence="2">AB hydrolase-1 domain-containing protein</fullName>
    </recommendedName>
</protein>
<dbReference type="SUPFAM" id="SSF53474">
    <property type="entry name" value="alpha/beta-Hydrolases"/>
    <property type="match status" value="1"/>
</dbReference>
<feature type="domain" description="AB hydrolase-1" evidence="2">
    <location>
        <begin position="123"/>
        <end position="227"/>
    </location>
</feature>
<feature type="transmembrane region" description="Helical" evidence="1">
    <location>
        <begin position="20"/>
        <end position="41"/>
    </location>
</feature>
<reference evidence="3 4" key="1">
    <citation type="submission" date="2017-02" db="EMBL/GenBank/DDBJ databases">
        <authorList>
            <person name="Peterson S.W."/>
        </authorList>
    </citation>
    <scope>NUCLEOTIDE SEQUENCE [LARGE SCALE GENOMIC DNA]</scope>
    <source>
        <strain evidence="3 4">ATCC 27749</strain>
    </source>
</reference>
<organism evidence="3 4">
    <name type="scientific">Gemmiger formicilis</name>
    <dbReference type="NCBI Taxonomy" id="745368"/>
    <lineage>
        <taxon>Bacteria</taxon>
        <taxon>Bacillati</taxon>
        <taxon>Bacillota</taxon>
        <taxon>Clostridia</taxon>
        <taxon>Eubacteriales</taxon>
        <taxon>Gemmiger</taxon>
    </lineage>
</organism>
<dbReference type="Proteomes" id="UP000190286">
    <property type="component" value="Unassembled WGS sequence"/>
</dbReference>
<keyword evidence="1" id="KW-0472">Membrane</keyword>
<name>A0A1T4X1Q9_9FIRM</name>
<accession>A0A1T4X1Q9</accession>
<evidence type="ECO:0000313" key="3">
    <source>
        <dbReference type="EMBL" id="SKA83530.1"/>
    </source>
</evidence>
<dbReference type="AlphaFoldDB" id="A0A1T4X1Q9"/>
<dbReference type="InterPro" id="IPR052920">
    <property type="entry name" value="DNA-binding_regulatory"/>
</dbReference>
<dbReference type="STRING" id="745368.SAMN02745178_01342"/>
<dbReference type="InterPro" id="IPR000073">
    <property type="entry name" value="AB_hydrolase_1"/>
</dbReference>
<dbReference type="Gene3D" id="3.40.50.1820">
    <property type="entry name" value="alpha/beta hydrolase"/>
    <property type="match status" value="1"/>
</dbReference>
<evidence type="ECO:0000256" key="1">
    <source>
        <dbReference type="SAM" id="Phobius"/>
    </source>
</evidence>
<dbReference type="InterPro" id="IPR029058">
    <property type="entry name" value="AB_hydrolase_fold"/>
</dbReference>
<proteinExistence type="predicted"/>
<sequence length="339" mass="37014">MVERESKVKTKANTKKKLLIAAGVVVVALAAALIFISNYLVNYAIGRSGNGGDREVALEVDAPADSVEAVMEDNRAAYKSKIDTFTKEHPGRDVTLTADDGLTLHGVYYANAETADTHRWALVLHGYRGDYTGALQLAAPYYEAGYQVIAPDLRACGESEGDYVGMGWLDRKDVLQWIDYIIEQDPEAKIVVHGISMGAATTMMTAGESTPDNVKAFVEDCGYTSVWDIFSSELQLRFGLPEFPILYTASGVARLRAGYSFTEASALVQVAHCEKPMLFIHGTADDFIPYEMMDTLYNAKPGDNKAELTAEGAGHGEAMYALGDSYWDTVFDFIAPYMA</sequence>
<evidence type="ECO:0000313" key="4">
    <source>
        <dbReference type="Proteomes" id="UP000190286"/>
    </source>
</evidence>
<dbReference type="PANTHER" id="PTHR43358:SF4">
    <property type="entry name" value="ALPHA_BETA HYDROLASE FOLD-1 DOMAIN-CONTAINING PROTEIN"/>
    <property type="match status" value="1"/>
</dbReference>
<gene>
    <name evidence="3" type="ORF">SAMN02745178_01342</name>
</gene>
<dbReference type="EMBL" id="FUYF01000005">
    <property type="protein sequence ID" value="SKA83530.1"/>
    <property type="molecule type" value="Genomic_DNA"/>
</dbReference>
<keyword evidence="4" id="KW-1185">Reference proteome</keyword>